<comment type="caution">
    <text evidence="1">The sequence shown here is derived from an EMBL/GenBank/DDBJ whole genome shotgun (WGS) entry which is preliminary data.</text>
</comment>
<dbReference type="Proteomes" id="UP000191056">
    <property type="component" value="Unassembled WGS sequence"/>
</dbReference>
<dbReference type="EMBL" id="MZGT01000025">
    <property type="protein sequence ID" value="OPJ62168.1"/>
    <property type="molecule type" value="Genomic_DNA"/>
</dbReference>
<dbReference type="EMBL" id="QXDJ01000002">
    <property type="protein sequence ID" value="RII35633.1"/>
    <property type="molecule type" value="Genomic_DNA"/>
</dbReference>
<proteinExistence type="predicted"/>
<dbReference type="OrthoDB" id="1927984at2"/>
<reference evidence="2 4" key="2">
    <citation type="submission" date="2018-08" db="EMBL/GenBank/DDBJ databases">
        <title>Genome of Clostridium chromiireducens C1, DSM12136.</title>
        <authorList>
            <person name="Xing M."/>
            <person name="Wei Y."/>
            <person name="Ang E.L."/>
            <person name="Zhao H."/>
            <person name="Zhang Y."/>
        </authorList>
    </citation>
    <scope>NUCLEOTIDE SEQUENCE [LARGE SCALE GENOMIC DNA]</scope>
    <source>
        <strain evidence="2 4">C1</strain>
    </source>
</reference>
<reference evidence="1 3" key="1">
    <citation type="submission" date="2017-03" db="EMBL/GenBank/DDBJ databases">
        <title>Genome sequence of Clostridium chromiireducens DSM 23318.</title>
        <authorList>
            <person name="Poehlein A."/>
            <person name="Daniel R."/>
        </authorList>
    </citation>
    <scope>NUCLEOTIDE SEQUENCE [LARGE SCALE GENOMIC DNA]</scope>
    <source>
        <strain evidence="1 3">DSM 23318</strain>
    </source>
</reference>
<evidence type="ECO:0000313" key="3">
    <source>
        <dbReference type="Proteomes" id="UP000191056"/>
    </source>
</evidence>
<keyword evidence="3" id="KW-1185">Reference proteome</keyword>
<dbReference type="RefSeq" id="WP_079439667.1">
    <property type="nucleotide sequence ID" value="NZ_MZGT01000025.1"/>
</dbReference>
<evidence type="ECO:0000313" key="2">
    <source>
        <dbReference type="EMBL" id="RII35633.1"/>
    </source>
</evidence>
<evidence type="ECO:0000313" key="1">
    <source>
        <dbReference type="EMBL" id="OPJ62168.1"/>
    </source>
</evidence>
<dbReference type="AlphaFoldDB" id="A0A1V4IQ64"/>
<name>A0A1V4IQ64_9CLOT</name>
<organism evidence="1 3">
    <name type="scientific">Clostridium chromiireducens</name>
    <dbReference type="NCBI Taxonomy" id="225345"/>
    <lineage>
        <taxon>Bacteria</taxon>
        <taxon>Bacillati</taxon>
        <taxon>Bacillota</taxon>
        <taxon>Clostridia</taxon>
        <taxon>Eubacteriales</taxon>
        <taxon>Clostridiaceae</taxon>
        <taxon>Clostridium</taxon>
    </lineage>
</organism>
<dbReference type="Proteomes" id="UP000265930">
    <property type="component" value="Unassembled WGS sequence"/>
</dbReference>
<gene>
    <name evidence="1" type="ORF">CLCHR_21110</name>
    <name evidence="2" type="ORF">D2A34_10700</name>
</gene>
<evidence type="ECO:0000313" key="4">
    <source>
        <dbReference type="Proteomes" id="UP000265930"/>
    </source>
</evidence>
<protein>
    <submittedName>
        <fullName evidence="1">Uncharacterized protein</fullName>
    </submittedName>
</protein>
<sequence>MNSKIMDKSNIKLSTYTDDKSIANNKILNNITKSLHFIFATLISDKKEYNYDRNAFDSKYHSYNDITDTTELKLIASRRTFS</sequence>
<accession>A0A1V4IQ64</accession>